<dbReference type="PROSITE" id="PS50405">
    <property type="entry name" value="GST_CTER"/>
    <property type="match status" value="1"/>
</dbReference>
<sequence length="194" mass="21694">MSYTIYYHGALDVFRGLADPIMALLNHVGKSYEGAPVEAVPKDFPTFQCPMVKFPDGTTIAQTPAIMIALGKVEGLYPQDLAGEMRGWQLVLDAGDVFSEAYKNKGEGLREEFQKESGRLCKWLAHLENALQVSNGDYFLGDKLTYVDFMMFMTTTGIRAFFKADFGEKLKAWETSMSNLEAYKKFEGGPPFLP</sequence>
<dbReference type="InterPro" id="IPR036249">
    <property type="entry name" value="Thioredoxin-like_sf"/>
</dbReference>
<evidence type="ECO:0000259" key="1">
    <source>
        <dbReference type="PROSITE" id="PS50405"/>
    </source>
</evidence>
<dbReference type="Gene3D" id="3.40.30.10">
    <property type="entry name" value="Glutaredoxin"/>
    <property type="match status" value="1"/>
</dbReference>
<dbReference type="InterPro" id="IPR050213">
    <property type="entry name" value="GST_superfamily"/>
</dbReference>
<dbReference type="Pfam" id="PF14497">
    <property type="entry name" value="GST_C_3"/>
    <property type="match status" value="1"/>
</dbReference>
<dbReference type="InterPro" id="IPR004046">
    <property type="entry name" value="GST_C"/>
</dbReference>
<dbReference type="AlphaFoldDB" id="A0A7S0ZUM6"/>
<dbReference type="InterPro" id="IPR036282">
    <property type="entry name" value="Glutathione-S-Trfase_C_sf"/>
</dbReference>
<dbReference type="EMBL" id="HBFQ01010672">
    <property type="protein sequence ID" value="CAD8833089.1"/>
    <property type="molecule type" value="Transcribed_RNA"/>
</dbReference>
<dbReference type="InterPro" id="IPR010987">
    <property type="entry name" value="Glutathione-S-Trfase_C-like"/>
</dbReference>
<protein>
    <recommendedName>
        <fullName evidence="1">GST C-terminal domain-containing protein</fullName>
    </recommendedName>
</protein>
<dbReference type="GO" id="GO:0004364">
    <property type="term" value="F:glutathione transferase activity"/>
    <property type="evidence" value="ECO:0007669"/>
    <property type="project" value="TreeGrafter"/>
</dbReference>
<dbReference type="SUPFAM" id="SSF47616">
    <property type="entry name" value="GST C-terminal domain-like"/>
    <property type="match status" value="1"/>
</dbReference>
<dbReference type="GO" id="GO:0006749">
    <property type="term" value="P:glutathione metabolic process"/>
    <property type="evidence" value="ECO:0007669"/>
    <property type="project" value="TreeGrafter"/>
</dbReference>
<evidence type="ECO:0000313" key="2">
    <source>
        <dbReference type="EMBL" id="CAD8833089.1"/>
    </source>
</evidence>
<proteinExistence type="predicted"/>
<accession>A0A7S0ZUM6</accession>
<dbReference type="Gene3D" id="1.20.1050.10">
    <property type="match status" value="1"/>
</dbReference>
<name>A0A7S0ZUM6_NOCSC</name>
<reference evidence="2" key="1">
    <citation type="submission" date="2021-01" db="EMBL/GenBank/DDBJ databases">
        <authorList>
            <person name="Corre E."/>
            <person name="Pelletier E."/>
            <person name="Niang G."/>
            <person name="Scheremetjew M."/>
            <person name="Finn R."/>
            <person name="Kale V."/>
            <person name="Holt S."/>
            <person name="Cochrane G."/>
            <person name="Meng A."/>
            <person name="Brown T."/>
            <person name="Cohen L."/>
        </authorList>
    </citation>
    <scope>NUCLEOTIDE SEQUENCE</scope>
</reference>
<organism evidence="2">
    <name type="scientific">Noctiluca scintillans</name>
    <name type="common">Sea sparkle</name>
    <name type="synonym">Red tide dinoflagellate</name>
    <dbReference type="NCBI Taxonomy" id="2966"/>
    <lineage>
        <taxon>Eukaryota</taxon>
        <taxon>Sar</taxon>
        <taxon>Alveolata</taxon>
        <taxon>Dinophyceae</taxon>
        <taxon>Noctilucales</taxon>
        <taxon>Noctilucaceae</taxon>
        <taxon>Noctiluca</taxon>
    </lineage>
</organism>
<feature type="domain" description="GST C-terminal" evidence="1">
    <location>
        <begin position="58"/>
        <end position="194"/>
    </location>
</feature>
<gene>
    <name evidence="2" type="ORF">NSCI0253_LOCUS7437</name>
</gene>
<dbReference type="SUPFAM" id="SSF52833">
    <property type="entry name" value="Thioredoxin-like"/>
    <property type="match status" value="1"/>
</dbReference>
<dbReference type="PANTHER" id="PTHR11571">
    <property type="entry name" value="GLUTATHIONE S-TRANSFERASE"/>
    <property type="match status" value="1"/>
</dbReference>